<dbReference type="Proteomes" id="UP000748756">
    <property type="component" value="Unassembled WGS sequence"/>
</dbReference>
<name>A0A9P5RNI1_9FUNG</name>
<feature type="compositionally biased region" description="Low complexity" evidence="1">
    <location>
        <begin position="100"/>
        <end position="130"/>
    </location>
</feature>
<proteinExistence type="predicted"/>
<evidence type="ECO:0000313" key="3">
    <source>
        <dbReference type="Proteomes" id="UP000748756"/>
    </source>
</evidence>
<feature type="region of interest" description="Disordered" evidence="1">
    <location>
        <begin position="99"/>
        <end position="192"/>
    </location>
</feature>
<evidence type="ECO:0000256" key="1">
    <source>
        <dbReference type="SAM" id="MobiDB-lite"/>
    </source>
</evidence>
<evidence type="ECO:0000313" key="2">
    <source>
        <dbReference type="EMBL" id="KAF9137028.1"/>
    </source>
</evidence>
<sequence length="192" mass="21925">MAILTRDVRSNYAELHRIIQFASDDEMTVHLSWYSCPPFCHFCKTEGRIRETCPRLRRFLFCSNYRQNGHSATNCRTTLSDNNDPNSEEVEKVFNELSETNNSNTNNNNTNKATTTTTTNNNNKNKNNNNFDISNTNPVNEEDSSESAEETSKSGSIEETKNSADDEEEDDDSEDDPDYEPPEDSKDDEDHS</sequence>
<feature type="compositionally biased region" description="Acidic residues" evidence="1">
    <location>
        <begin position="140"/>
        <end position="149"/>
    </location>
</feature>
<dbReference type="OrthoDB" id="2448964at2759"/>
<dbReference type="AlphaFoldDB" id="A0A9P5RNI1"/>
<feature type="compositionally biased region" description="Acidic residues" evidence="1">
    <location>
        <begin position="165"/>
        <end position="192"/>
    </location>
</feature>
<comment type="caution">
    <text evidence="2">The sequence shown here is derived from an EMBL/GenBank/DDBJ whole genome shotgun (WGS) entry which is preliminary data.</text>
</comment>
<reference evidence="2" key="1">
    <citation type="journal article" date="2020" name="Fungal Divers.">
        <title>Resolving the Mortierellaceae phylogeny through synthesis of multi-gene phylogenetics and phylogenomics.</title>
        <authorList>
            <person name="Vandepol N."/>
            <person name="Liber J."/>
            <person name="Desiro A."/>
            <person name="Na H."/>
            <person name="Kennedy M."/>
            <person name="Barry K."/>
            <person name="Grigoriev I.V."/>
            <person name="Miller A.N."/>
            <person name="O'Donnell K."/>
            <person name="Stajich J.E."/>
            <person name="Bonito G."/>
        </authorList>
    </citation>
    <scope>NUCLEOTIDE SEQUENCE</scope>
    <source>
        <strain evidence="2">NRRL 6426</strain>
    </source>
</reference>
<protein>
    <submittedName>
        <fullName evidence="2">Uncharacterized protein</fullName>
    </submittedName>
</protein>
<accession>A0A9P5RNI1</accession>
<dbReference type="EMBL" id="JAAAUQ010001603">
    <property type="protein sequence ID" value="KAF9137028.1"/>
    <property type="molecule type" value="Genomic_DNA"/>
</dbReference>
<gene>
    <name evidence="2" type="ORF">BG015_002909</name>
</gene>
<organism evidence="2 3">
    <name type="scientific">Linnemannia schmuckeri</name>
    <dbReference type="NCBI Taxonomy" id="64567"/>
    <lineage>
        <taxon>Eukaryota</taxon>
        <taxon>Fungi</taxon>
        <taxon>Fungi incertae sedis</taxon>
        <taxon>Mucoromycota</taxon>
        <taxon>Mortierellomycotina</taxon>
        <taxon>Mortierellomycetes</taxon>
        <taxon>Mortierellales</taxon>
        <taxon>Mortierellaceae</taxon>
        <taxon>Linnemannia</taxon>
    </lineage>
</organism>
<keyword evidence="3" id="KW-1185">Reference proteome</keyword>
<feature type="compositionally biased region" description="Basic and acidic residues" evidence="1">
    <location>
        <begin position="150"/>
        <end position="164"/>
    </location>
</feature>